<feature type="compositionally biased region" description="Basic and acidic residues" evidence="1">
    <location>
        <begin position="344"/>
        <end position="358"/>
    </location>
</feature>
<feature type="compositionally biased region" description="Basic and acidic residues" evidence="1">
    <location>
        <begin position="306"/>
        <end position="321"/>
    </location>
</feature>
<evidence type="ECO:0000256" key="2">
    <source>
        <dbReference type="SAM" id="Phobius"/>
    </source>
</evidence>
<evidence type="ECO:0000313" key="3">
    <source>
        <dbReference type="EMBL" id="KAF7686399.1"/>
    </source>
</evidence>
<name>A0A8T0A5Y0_SILME</name>
<keyword evidence="2" id="KW-0472">Membrane</keyword>
<protein>
    <submittedName>
        <fullName evidence="3">Uncharacterized protein</fullName>
    </submittedName>
</protein>
<feature type="region of interest" description="Disordered" evidence="1">
    <location>
        <begin position="306"/>
        <end position="371"/>
    </location>
</feature>
<keyword evidence="4" id="KW-1185">Reference proteome</keyword>
<dbReference type="AlphaFoldDB" id="A0A8T0A5Y0"/>
<feature type="transmembrane region" description="Helical" evidence="2">
    <location>
        <begin position="267"/>
        <end position="287"/>
    </location>
</feature>
<gene>
    <name evidence="3" type="ORF">HF521_015761</name>
</gene>
<accession>A0A8T0A5Y0</accession>
<dbReference type="Proteomes" id="UP000606274">
    <property type="component" value="Unassembled WGS sequence"/>
</dbReference>
<proteinExistence type="predicted"/>
<organism evidence="3 4">
    <name type="scientific">Silurus meridionalis</name>
    <name type="common">Southern catfish</name>
    <name type="synonym">Silurus soldatovi meridionalis</name>
    <dbReference type="NCBI Taxonomy" id="175797"/>
    <lineage>
        <taxon>Eukaryota</taxon>
        <taxon>Metazoa</taxon>
        <taxon>Chordata</taxon>
        <taxon>Craniata</taxon>
        <taxon>Vertebrata</taxon>
        <taxon>Euteleostomi</taxon>
        <taxon>Actinopterygii</taxon>
        <taxon>Neopterygii</taxon>
        <taxon>Teleostei</taxon>
        <taxon>Ostariophysi</taxon>
        <taxon>Siluriformes</taxon>
        <taxon>Siluridae</taxon>
        <taxon>Silurus</taxon>
    </lineage>
</organism>
<dbReference type="EMBL" id="JABFDY010000029">
    <property type="protein sequence ID" value="KAF7686399.1"/>
    <property type="molecule type" value="Genomic_DNA"/>
</dbReference>
<comment type="caution">
    <text evidence="3">The sequence shown here is derived from an EMBL/GenBank/DDBJ whole genome shotgun (WGS) entry which is preliminary data.</text>
</comment>
<keyword evidence="2" id="KW-1133">Transmembrane helix</keyword>
<sequence length="371" mass="41970">MSYFSFIQFVTSFEGREKTNCGGRGSKSVYEMDEIQLDMNCEKLHSNGFYNYSMQLQDSSQIEECDLRWKAEDGTVLGLGNYLVREYCERGIRYIDECKKEVFIFNVFNSTSDDPFEGGPGNVSHNENMNGGLGTKLPFCLEAMKNPEEKTNCGGRGSKSVYEMSVVQINKTCDGLLNDKKYYYFVNSSKTDGCDHIWKAPNGTVLKYGDVLTLDNCVNGIRHITRCFEKTGEIKHIFNVFSTSPSTVVAPYESGNSTQTHDSDPNLLWLILIGLILILLVLGFIEWRWKVLTRLKDRCCQHTDKEPRMDSDNVNHDEHKNGGVVNGEAIPLKNVNNNVNPDVGKQEENINNVHHEEAQPLQIPADESRVS</sequence>
<keyword evidence="2" id="KW-0812">Transmembrane</keyword>
<evidence type="ECO:0000256" key="1">
    <source>
        <dbReference type="SAM" id="MobiDB-lite"/>
    </source>
</evidence>
<evidence type="ECO:0000313" key="4">
    <source>
        <dbReference type="Proteomes" id="UP000606274"/>
    </source>
</evidence>
<reference evidence="3" key="1">
    <citation type="submission" date="2020-08" db="EMBL/GenBank/DDBJ databases">
        <title>Chromosome-level assembly of Southern catfish (Silurus meridionalis) provides insights into visual adaptation to the nocturnal and benthic lifestyles.</title>
        <authorList>
            <person name="Zhang Y."/>
            <person name="Wang D."/>
            <person name="Peng Z."/>
        </authorList>
    </citation>
    <scope>NUCLEOTIDE SEQUENCE</scope>
    <source>
        <strain evidence="3">SWU-2019-XX</strain>
        <tissue evidence="3">Muscle</tissue>
    </source>
</reference>